<evidence type="ECO:0000256" key="4">
    <source>
        <dbReference type="ARBA" id="ARBA00023033"/>
    </source>
</evidence>
<keyword evidence="4" id="KW-0503">Monooxygenase</keyword>
<proteinExistence type="inferred from homology"/>
<dbReference type="GO" id="GO:0016705">
    <property type="term" value="F:oxidoreductase activity, acting on paired donors, with incorporation or reduction of molecular oxygen"/>
    <property type="evidence" value="ECO:0007669"/>
    <property type="project" value="InterPro"/>
</dbReference>
<evidence type="ECO:0000313" key="9">
    <source>
        <dbReference type="Proteomes" id="UP000479114"/>
    </source>
</evidence>
<evidence type="ECO:0000256" key="3">
    <source>
        <dbReference type="ARBA" id="ARBA00023002"/>
    </source>
</evidence>
<dbReference type="SUPFAM" id="SSF51679">
    <property type="entry name" value="Bacterial luciferase-like"/>
    <property type="match status" value="1"/>
</dbReference>
<organism evidence="8 9">
    <name type="scientific">Paenibacillus rhizovicinus</name>
    <dbReference type="NCBI Taxonomy" id="2704463"/>
    <lineage>
        <taxon>Bacteria</taxon>
        <taxon>Bacillati</taxon>
        <taxon>Bacillota</taxon>
        <taxon>Bacilli</taxon>
        <taxon>Bacillales</taxon>
        <taxon>Paenibacillaceae</taxon>
        <taxon>Paenibacillus</taxon>
    </lineage>
</organism>
<dbReference type="CDD" id="cd01095">
    <property type="entry name" value="Nitrilotriacetate_monoxgenase"/>
    <property type="match status" value="1"/>
</dbReference>
<gene>
    <name evidence="8" type="ORF">GZH47_20400</name>
</gene>
<evidence type="ECO:0000259" key="7">
    <source>
        <dbReference type="Pfam" id="PF00296"/>
    </source>
</evidence>
<name>A0A6C0P3K6_9BACL</name>
<dbReference type="EMBL" id="CP048286">
    <property type="protein sequence ID" value="QHW32921.1"/>
    <property type="molecule type" value="Genomic_DNA"/>
</dbReference>
<evidence type="ECO:0000313" key="8">
    <source>
        <dbReference type="EMBL" id="QHW32921.1"/>
    </source>
</evidence>
<protein>
    <submittedName>
        <fullName evidence="8">LLM class flavin-dependent oxidoreductase</fullName>
    </submittedName>
</protein>
<dbReference type="NCBIfam" id="TIGR03860">
    <property type="entry name" value="FMN_nitrolo"/>
    <property type="match status" value="1"/>
</dbReference>
<evidence type="ECO:0000256" key="1">
    <source>
        <dbReference type="ARBA" id="ARBA00022630"/>
    </source>
</evidence>
<dbReference type="InterPro" id="IPR016215">
    <property type="entry name" value="NTA_MOA"/>
</dbReference>
<dbReference type="PANTHER" id="PTHR30011:SF16">
    <property type="entry name" value="C2H2 FINGER DOMAIN TRANSCRIPTION FACTOR (EUROFUNG)-RELATED"/>
    <property type="match status" value="1"/>
</dbReference>
<dbReference type="InterPro" id="IPR036661">
    <property type="entry name" value="Luciferase-like_sf"/>
</dbReference>
<keyword evidence="3" id="KW-0560">Oxidoreductase</keyword>
<dbReference type="Pfam" id="PF00296">
    <property type="entry name" value="Bac_luciferase"/>
    <property type="match status" value="1"/>
</dbReference>
<feature type="domain" description="Luciferase-like" evidence="7">
    <location>
        <begin position="28"/>
        <end position="381"/>
    </location>
</feature>
<dbReference type="GO" id="GO:0004497">
    <property type="term" value="F:monooxygenase activity"/>
    <property type="evidence" value="ECO:0007669"/>
    <property type="project" value="UniProtKB-KW"/>
</dbReference>
<feature type="binding site" evidence="6">
    <location>
        <position position="57"/>
    </location>
    <ligand>
        <name>FMN</name>
        <dbReference type="ChEBI" id="CHEBI:58210"/>
    </ligand>
</feature>
<dbReference type="KEGG" id="prz:GZH47_20400"/>
<evidence type="ECO:0000256" key="6">
    <source>
        <dbReference type="PIRSR" id="PIRSR000337-1"/>
    </source>
</evidence>
<dbReference type="AlphaFoldDB" id="A0A6C0P3K6"/>
<keyword evidence="1 6" id="KW-0285">Flavoprotein</keyword>
<feature type="binding site" evidence="6">
    <location>
        <position position="144"/>
    </location>
    <ligand>
        <name>FMN</name>
        <dbReference type="ChEBI" id="CHEBI:58210"/>
    </ligand>
</feature>
<sequence>MSQRQLKLGANLSGVGNSISFWRHPDVPINASVSLKFYQEQARIAEAGKFDLLFIADGLFINEKSNPHFLNRFEPLTLLSALAASTGHVGLVATLSTSYSEPFTVARQFASIDQLSGGRAGWNVVTSPLEGSALNFGKGEHPNHALRYEIAEEHLEIVRGLWDSWEDDAFVGDKAAGVFFDPSKMHALNHKGTHFSVQGPLNVARSQQGHPVVFQAGSSESGKDLAAKSADAIYTAHETFDEARAFYADVKARAETYGRKPEELLIFPGIGPIVGRTEEEAERKYREITELVAIEQALNYLGRYFEHFDFSQFPLDEPFPEIGELGSNSFRSGTDKIKREAKAKGLTLRQVALQASTPRSAFIGTPEKVANLIQQWFEGGAADGFNVRTVVPNGLADFVDLVVPILQERGLFRTEYESDTLRGNLGLPIPRNRYAPGAETAASIKDNASIEDGARVGATADHE</sequence>
<dbReference type="InterPro" id="IPR051260">
    <property type="entry name" value="Diverse_substr_monoxygenases"/>
</dbReference>
<evidence type="ECO:0000256" key="5">
    <source>
        <dbReference type="ARBA" id="ARBA00033748"/>
    </source>
</evidence>
<feature type="binding site" evidence="6">
    <location>
        <position position="148"/>
    </location>
    <ligand>
        <name>FMN</name>
        <dbReference type="ChEBI" id="CHEBI:58210"/>
    </ligand>
</feature>
<feature type="binding site" evidence="6">
    <location>
        <position position="94"/>
    </location>
    <ligand>
        <name>FMN</name>
        <dbReference type="ChEBI" id="CHEBI:58210"/>
    </ligand>
</feature>
<keyword evidence="9" id="KW-1185">Reference proteome</keyword>
<feature type="binding site" evidence="6">
    <location>
        <position position="219"/>
    </location>
    <ligand>
        <name>FMN</name>
        <dbReference type="ChEBI" id="CHEBI:58210"/>
    </ligand>
</feature>
<evidence type="ECO:0000256" key="2">
    <source>
        <dbReference type="ARBA" id="ARBA00022643"/>
    </source>
</evidence>
<dbReference type="PIRSF" id="PIRSF000337">
    <property type="entry name" value="NTA_MOA"/>
    <property type="match status" value="1"/>
</dbReference>
<dbReference type="PANTHER" id="PTHR30011">
    <property type="entry name" value="ALKANESULFONATE MONOOXYGENASE-RELATED"/>
    <property type="match status" value="1"/>
</dbReference>
<comment type="similarity">
    <text evidence="5">Belongs to the NtaA/SnaA/DszA monooxygenase family.</text>
</comment>
<dbReference type="RefSeq" id="WP_162642764.1">
    <property type="nucleotide sequence ID" value="NZ_CP048286.1"/>
</dbReference>
<dbReference type="Gene3D" id="3.20.20.30">
    <property type="entry name" value="Luciferase-like domain"/>
    <property type="match status" value="1"/>
</dbReference>
<reference evidence="8 9" key="1">
    <citation type="submission" date="2020-02" db="EMBL/GenBank/DDBJ databases">
        <title>Paenibacillus sp. nov., isolated from rhizosphere soil of tomato.</title>
        <authorList>
            <person name="Weon H.-Y."/>
            <person name="Lee S.A."/>
        </authorList>
    </citation>
    <scope>NUCLEOTIDE SEQUENCE [LARGE SCALE GENOMIC DNA]</scope>
    <source>
        <strain evidence="8 9">14171R-81</strain>
    </source>
</reference>
<accession>A0A6C0P3K6</accession>
<dbReference type="InterPro" id="IPR011251">
    <property type="entry name" value="Luciferase-like_dom"/>
</dbReference>
<keyword evidence="2 6" id="KW-0288">FMN</keyword>
<feature type="binding site" evidence="6">
    <location>
        <position position="218"/>
    </location>
    <ligand>
        <name>FMN</name>
        <dbReference type="ChEBI" id="CHEBI:58210"/>
    </ligand>
</feature>
<dbReference type="Proteomes" id="UP000479114">
    <property type="component" value="Chromosome"/>
</dbReference>